<feature type="transmembrane region" description="Helical" evidence="1">
    <location>
        <begin position="50"/>
        <end position="69"/>
    </location>
</feature>
<feature type="transmembrane region" description="Helical" evidence="1">
    <location>
        <begin position="20"/>
        <end position="44"/>
    </location>
</feature>
<keyword evidence="1" id="KW-1133">Transmembrane helix</keyword>
<name>A0AB33V6Y8_9VIRU</name>
<evidence type="ECO:0000256" key="1">
    <source>
        <dbReference type="SAM" id="Phobius"/>
    </source>
</evidence>
<evidence type="ECO:0000313" key="2">
    <source>
        <dbReference type="EMBL" id="DBA59433.1"/>
    </source>
</evidence>
<organism evidence="2">
    <name type="scientific">Latid herpesvirus 1</name>
    <dbReference type="NCBI Taxonomy" id="3096545"/>
    <lineage>
        <taxon>Viruses</taxon>
        <taxon>Duplodnaviria</taxon>
        <taxon>Heunggongvirae</taxon>
        <taxon>Peploviricota</taxon>
        <taxon>Herviviricetes</taxon>
        <taxon>Herpesvirales</taxon>
    </lineage>
</organism>
<keyword evidence="1" id="KW-0472">Membrane</keyword>
<protein>
    <submittedName>
        <fullName evidence="2">ORF51</fullName>
    </submittedName>
</protein>
<keyword evidence="1" id="KW-0812">Transmembrane</keyword>
<reference evidence="2" key="1">
    <citation type="submission" date="2023-06" db="EMBL/GenBank/DDBJ databases">
        <authorList>
            <person name="Mercer L.K."/>
            <person name="Harding E.F."/>
            <person name="Sridhar T."/>
            <person name="White P.A."/>
        </authorList>
    </citation>
    <scope>NUCLEOTIDE SEQUENCE</scope>
</reference>
<proteinExistence type="predicted"/>
<accession>A0AB33V6Y8</accession>
<sequence>MIETMTLAKKVSLLVARARWLARVVFFIKCGLATLALVSLALINAVYSNYLYWFVFGILSLIGIFHTTSRHLLPNFCFEATSIGGTFLVLYTCAHPPHRTSLDTLSHWTLVTIGVLGTLCSITRVANRRYMPHYKIRLMKWSTASGSSSSALSRER</sequence>
<dbReference type="EMBL" id="BK064844">
    <property type="protein sequence ID" value="DBA59433.1"/>
    <property type="molecule type" value="Genomic_DNA"/>
</dbReference>
<feature type="transmembrane region" description="Helical" evidence="1">
    <location>
        <begin position="76"/>
        <end position="94"/>
    </location>
</feature>
<feature type="transmembrane region" description="Helical" evidence="1">
    <location>
        <begin position="106"/>
        <end position="127"/>
    </location>
</feature>
<reference evidence="2" key="2">
    <citation type="journal article" date="2024" name="Virology">
        <title>Novel viruses discovered in metatranscriptomic analysis of farmed barramundi in Asia and Australia.</title>
        <authorList>
            <person name="Mercer L.K."/>
            <person name="Harding E.F."/>
            <person name="Sridhar T."/>
            <person name="White P.A."/>
        </authorList>
    </citation>
    <scope>NUCLEOTIDE SEQUENCE</scope>
</reference>